<evidence type="ECO:0000313" key="1">
    <source>
        <dbReference type="EMBL" id="CAG8823825.1"/>
    </source>
</evidence>
<protein>
    <submittedName>
        <fullName evidence="1">26809_t:CDS:1</fullName>
    </submittedName>
</protein>
<sequence length="41" mass="4686">SKEKYKSVVITNGRASSLYQMIKIALFHYHYVQGRSPDKAA</sequence>
<evidence type="ECO:0000313" key="2">
    <source>
        <dbReference type="Proteomes" id="UP000789920"/>
    </source>
</evidence>
<reference evidence="1" key="1">
    <citation type="submission" date="2021-06" db="EMBL/GenBank/DDBJ databases">
        <authorList>
            <person name="Kallberg Y."/>
            <person name="Tangrot J."/>
            <person name="Rosling A."/>
        </authorList>
    </citation>
    <scope>NUCLEOTIDE SEQUENCE</scope>
    <source>
        <strain evidence="1">MA461A</strain>
    </source>
</reference>
<comment type="caution">
    <text evidence="1">The sequence shown here is derived from an EMBL/GenBank/DDBJ whole genome shotgun (WGS) entry which is preliminary data.</text>
</comment>
<keyword evidence="2" id="KW-1185">Reference proteome</keyword>
<organism evidence="1 2">
    <name type="scientific">Racocetra persica</name>
    <dbReference type="NCBI Taxonomy" id="160502"/>
    <lineage>
        <taxon>Eukaryota</taxon>
        <taxon>Fungi</taxon>
        <taxon>Fungi incertae sedis</taxon>
        <taxon>Mucoromycota</taxon>
        <taxon>Glomeromycotina</taxon>
        <taxon>Glomeromycetes</taxon>
        <taxon>Diversisporales</taxon>
        <taxon>Gigasporaceae</taxon>
        <taxon>Racocetra</taxon>
    </lineage>
</organism>
<accession>A0ACA9S3N2</accession>
<name>A0ACA9S3N2_9GLOM</name>
<gene>
    <name evidence="1" type="ORF">RPERSI_LOCUS26111</name>
</gene>
<feature type="non-terminal residue" evidence="1">
    <location>
        <position position="41"/>
    </location>
</feature>
<feature type="non-terminal residue" evidence="1">
    <location>
        <position position="1"/>
    </location>
</feature>
<dbReference type="EMBL" id="CAJVQC010088053">
    <property type="protein sequence ID" value="CAG8823825.1"/>
    <property type="molecule type" value="Genomic_DNA"/>
</dbReference>
<dbReference type="Proteomes" id="UP000789920">
    <property type="component" value="Unassembled WGS sequence"/>
</dbReference>
<proteinExistence type="predicted"/>